<gene>
    <name evidence="4" type="ORF">MEUPH1_LOCUS29910</name>
</gene>
<comment type="subcellular location">
    <subcellularLocation>
        <location evidence="1 2">Nucleus</location>
    </subcellularLocation>
</comment>
<proteinExistence type="predicted"/>
<name>A0AAV0Y6K4_9HEMI</name>
<evidence type="ECO:0000259" key="3">
    <source>
        <dbReference type="PROSITE" id="PS50960"/>
    </source>
</evidence>
<feature type="DNA-binding region" description="H-T-H motif" evidence="2">
    <location>
        <begin position="33"/>
        <end position="53"/>
    </location>
</feature>
<sequence length="123" mass="14332">MVSHYARKSERQTWSEESMKKAIFAVQNKEMGWLKASKQFNVPQSTLRRRFHNTNKIAKGIVKHLGRPSCLSSMAEKKLVDHILNLESRFFGMTIKEVKKLAYDFAKEAHIPHNFNKEKREAG</sequence>
<evidence type="ECO:0000313" key="5">
    <source>
        <dbReference type="Proteomes" id="UP001160148"/>
    </source>
</evidence>
<evidence type="ECO:0000313" key="4">
    <source>
        <dbReference type="EMBL" id="CAI6376555.1"/>
    </source>
</evidence>
<dbReference type="Pfam" id="PF05225">
    <property type="entry name" value="HTH_psq"/>
    <property type="match status" value="1"/>
</dbReference>
<evidence type="ECO:0000256" key="2">
    <source>
        <dbReference type="PROSITE-ProRule" id="PRU00320"/>
    </source>
</evidence>
<evidence type="ECO:0000256" key="1">
    <source>
        <dbReference type="ARBA" id="ARBA00004123"/>
    </source>
</evidence>
<reference evidence="4 5" key="1">
    <citation type="submission" date="2023-01" db="EMBL/GenBank/DDBJ databases">
        <authorList>
            <person name="Whitehead M."/>
        </authorList>
    </citation>
    <scope>NUCLEOTIDE SEQUENCE [LARGE SCALE GENOMIC DNA]</scope>
</reference>
<organism evidence="4 5">
    <name type="scientific">Macrosiphum euphorbiae</name>
    <name type="common">potato aphid</name>
    <dbReference type="NCBI Taxonomy" id="13131"/>
    <lineage>
        <taxon>Eukaryota</taxon>
        <taxon>Metazoa</taxon>
        <taxon>Ecdysozoa</taxon>
        <taxon>Arthropoda</taxon>
        <taxon>Hexapoda</taxon>
        <taxon>Insecta</taxon>
        <taxon>Pterygota</taxon>
        <taxon>Neoptera</taxon>
        <taxon>Paraneoptera</taxon>
        <taxon>Hemiptera</taxon>
        <taxon>Sternorrhyncha</taxon>
        <taxon>Aphidomorpha</taxon>
        <taxon>Aphidoidea</taxon>
        <taxon>Aphididae</taxon>
        <taxon>Macrosiphini</taxon>
        <taxon>Macrosiphum</taxon>
    </lineage>
</organism>
<dbReference type="EMBL" id="CARXXK010001503">
    <property type="protein sequence ID" value="CAI6376555.1"/>
    <property type="molecule type" value="Genomic_DNA"/>
</dbReference>
<dbReference type="InterPro" id="IPR007889">
    <property type="entry name" value="HTH_Psq"/>
</dbReference>
<dbReference type="InterPro" id="IPR009057">
    <property type="entry name" value="Homeodomain-like_sf"/>
</dbReference>
<comment type="caution">
    <text evidence="4">The sequence shown here is derived from an EMBL/GenBank/DDBJ whole genome shotgun (WGS) entry which is preliminary data.</text>
</comment>
<accession>A0AAV0Y6K4</accession>
<dbReference type="Gene3D" id="1.10.10.60">
    <property type="entry name" value="Homeodomain-like"/>
    <property type="match status" value="1"/>
</dbReference>
<dbReference type="SUPFAM" id="SSF46689">
    <property type="entry name" value="Homeodomain-like"/>
    <property type="match status" value="1"/>
</dbReference>
<dbReference type="GO" id="GO:0005634">
    <property type="term" value="C:nucleus"/>
    <property type="evidence" value="ECO:0007669"/>
    <property type="project" value="UniProtKB-SubCell"/>
</dbReference>
<keyword evidence="2" id="KW-0238">DNA-binding</keyword>
<feature type="domain" description="HTH psq-type" evidence="3">
    <location>
        <begin position="1"/>
        <end position="57"/>
    </location>
</feature>
<dbReference type="PROSITE" id="PS50960">
    <property type="entry name" value="HTH_PSQ"/>
    <property type="match status" value="1"/>
</dbReference>
<dbReference type="Proteomes" id="UP001160148">
    <property type="component" value="Unassembled WGS sequence"/>
</dbReference>
<keyword evidence="2" id="KW-0539">Nucleus</keyword>
<protein>
    <recommendedName>
        <fullName evidence="3">HTH psq-type domain-containing protein</fullName>
    </recommendedName>
</protein>
<dbReference type="GO" id="GO:0003677">
    <property type="term" value="F:DNA binding"/>
    <property type="evidence" value="ECO:0007669"/>
    <property type="project" value="UniProtKB-UniRule"/>
</dbReference>
<dbReference type="AlphaFoldDB" id="A0AAV0Y6K4"/>
<keyword evidence="5" id="KW-1185">Reference proteome</keyword>